<evidence type="ECO:0000313" key="2">
    <source>
        <dbReference type="EMBL" id="KAK9824423.1"/>
    </source>
</evidence>
<dbReference type="AlphaFoldDB" id="A0AAW1QSM9"/>
<accession>A0AAW1QSM9</accession>
<reference evidence="2 3" key="1">
    <citation type="journal article" date="2024" name="Nat. Commun.">
        <title>Phylogenomics reveals the evolutionary origins of lichenization in chlorophyte algae.</title>
        <authorList>
            <person name="Puginier C."/>
            <person name="Libourel C."/>
            <person name="Otte J."/>
            <person name="Skaloud P."/>
            <person name="Haon M."/>
            <person name="Grisel S."/>
            <person name="Petersen M."/>
            <person name="Berrin J.G."/>
            <person name="Delaux P.M."/>
            <person name="Dal Grande F."/>
            <person name="Keller J."/>
        </authorList>
    </citation>
    <scope>NUCLEOTIDE SEQUENCE [LARGE SCALE GENOMIC DNA]</scope>
    <source>
        <strain evidence="2 3">SAG 2043</strain>
    </source>
</reference>
<gene>
    <name evidence="2" type="ORF">WJX72_010144</name>
</gene>
<sequence>MRGEMQATRAENNTRWNTRGGTPAGKADSLVARLAKPDALQQFVDVLFSKLQNNQTEQIEQLKTALQSASLGAAGSASAGTAAVEDPKEAVAAAKKAAAEKAVLQEALQAAISVLQAINEVRTVAHAPGSQGQAYDPTVLREAVVQSYTLLMLYTKMQAAAKVGSATDKKNTLSEQRWWAPFMRRGEIDVSASAVKITQLEFKSSHRGFSQGREQLRVNLRIAEQAYLMAFNPVKQVTLRGYVVAPASRSAVHPQQEAEEHDKNLTTSILVVK</sequence>
<evidence type="ECO:0000313" key="3">
    <source>
        <dbReference type="Proteomes" id="UP001489004"/>
    </source>
</evidence>
<dbReference type="Proteomes" id="UP001489004">
    <property type="component" value="Unassembled WGS sequence"/>
</dbReference>
<keyword evidence="3" id="KW-1185">Reference proteome</keyword>
<evidence type="ECO:0000256" key="1">
    <source>
        <dbReference type="SAM" id="MobiDB-lite"/>
    </source>
</evidence>
<organism evidence="2 3">
    <name type="scientific">[Myrmecia] bisecta</name>
    <dbReference type="NCBI Taxonomy" id="41462"/>
    <lineage>
        <taxon>Eukaryota</taxon>
        <taxon>Viridiplantae</taxon>
        <taxon>Chlorophyta</taxon>
        <taxon>core chlorophytes</taxon>
        <taxon>Trebouxiophyceae</taxon>
        <taxon>Trebouxiales</taxon>
        <taxon>Trebouxiaceae</taxon>
        <taxon>Myrmecia</taxon>
    </lineage>
</organism>
<proteinExistence type="predicted"/>
<protein>
    <submittedName>
        <fullName evidence="2">Uncharacterized protein</fullName>
    </submittedName>
</protein>
<feature type="region of interest" description="Disordered" evidence="1">
    <location>
        <begin position="1"/>
        <end position="24"/>
    </location>
</feature>
<dbReference type="EMBL" id="JALJOR010000002">
    <property type="protein sequence ID" value="KAK9824423.1"/>
    <property type="molecule type" value="Genomic_DNA"/>
</dbReference>
<comment type="caution">
    <text evidence="2">The sequence shown here is derived from an EMBL/GenBank/DDBJ whole genome shotgun (WGS) entry which is preliminary data.</text>
</comment>
<feature type="compositionally biased region" description="Polar residues" evidence="1">
    <location>
        <begin position="9"/>
        <end position="20"/>
    </location>
</feature>
<name>A0AAW1QSM9_9CHLO</name>